<dbReference type="EMBL" id="CAJHNH020002757">
    <property type="protein sequence ID" value="CAG5127637.1"/>
    <property type="molecule type" value="Genomic_DNA"/>
</dbReference>
<accession>A0A8S3ZDG1</accession>
<organism evidence="1 2">
    <name type="scientific">Candidula unifasciata</name>
    <dbReference type="NCBI Taxonomy" id="100452"/>
    <lineage>
        <taxon>Eukaryota</taxon>
        <taxon>Metazoa</taxon>
        <taxon>Spiralia</taxon>
        <taxon>Lophotrochozoa</taxon>
        <taxon>Mollusca</taxon>
        <taxon>Gastropoda</taxon>
        <taxon>Heterobranchia</taxon>
        <taxon>Euthyneura</taxon>
        <taxon>Panpulmonata</taxon>
        <taxon>Eupulmonata</taxon>
        <taxon>Stylommatophora</taxon>
        <taxon>Helicina</taxon>
        <taxon>Helicoidea</taxon>
        <taxon>Geomitridae</taxon>
        <taxon>Candidula</taxon>
    </lineage>
</organism>
<gene>
    <name evidence="1" type="ORF">CUNI_LOCUS13195</name>
</gene>
<dbReference type="OrthoDB" id="10248897at2759"/>
<dbReference type="Proteomes" id="UP000678393">
    <property type="component" value="Unassembled WGS sequence"/>
</dbReference>
<keyword evidence="2" id="KW-1185">Reference proteome</keyword>
<feature type="non-terminal residue" evidence="1">
    <location>
        <position position="1"/>
    </location>
</feature>
<dbReference type="AlphaFoldDB" id="A0A8S3ZDG1"/>
<protein>
    <submittedName>
        <fullName evidence="1">Uncharacterized protein</fullName>
    </submittedName>
</protein>
<proteinExistence type="predicted"/>
<sequence length="59" mass="6546">MSFSMSDLNASQLNQVGAALSRPDELGNTSDVEMNWAMKAMDHATVHYNVSMQEIPFQV</sequence>
<evidence type="ECO:0000313" key="1">
    <source>
        <dbReference type="EMBL" id="CAG5127637.1"/>
    </source>
</evidence>
<comment type="caution">
    <text evidence="1">The sequence shown here is derived from an EMBL/GenBank/DDBJ whole genome shotgun (WGS) entry which is preliminary data.</text>
</comment>
<evidence type="ECO:0000313" key="2">
    <source>
        <dbReference type="Proteomes" id="UP000678393"/>
    </source>
</evidence>
<reference evidence="1" key="1">
    <citation type="submission" date="2021-04" db="EMBL/GenBank/DDBJ databases">
        <authorList>
            <consortium name="Molecular Ecology Group"/>
        </authorList>
    </citation>
    <scope>NUCLEOTIDE SEQUENCE</scope>
</reference>
<name>A0A8S3ZDG1_9EUPU</name>